<dbReference type="InterPro" id="IPR046335">
    <property type="entry name" value="LacI/GalR-like_sensor"/>
</dbReference>
<proteinExistence type="predicted"/>
<feature type="domain" description="HTH lacI-type" evidence="5">
    <location>
        <begin position="4"/>
        <end position="58"/>
    </location>
</feature>
<dbReference type="Proteomes" id="UP000239430">
    <property type="component" value="Unassembled WGS sequence"/>
</dbReference>
<dbReference type="SMART" id="SM00354">
    <property type="entry name" value="HTH_LACI"/>
    <property type="match status" value="1"/>
</dbReference>
<dbReference type="GO" id="GO:0003700">
    <property type="term" value="F:DNA-binding transcription factor activity"/>
    <property type="evidence" value="ECO:0007669"/>
    <property type="project" value="TreeGrafter"/>
</dbReference>
<comment type="caution">
    <text evidence="6">The sequence shown here is derived from an EMBL/GenBank/DDBJ whole genome shotgun (WGS) entry which is preliminary data.</text>
</comment>
<evidence type="ECO:0000256" key="2">
    <source>
        <dbReference type="ARBA" id="ARBA00023015"/>
    </source>
</evidence>
<dbReference type="CDD" id="cd01392">
    <property type="entry name" value="HTH_LacI"/>
    <property type="match status" value="1"/>
</dbReference>
<dbReference type="RefSeq" id="WP_054937369.1">
    <property type="nucleotide sequence ID" value="NZ_PVXL01000023.1"/>
</dbReference>
<dbReference type="PRINTS" id="PR00036">
    <property type="entry name" value="HTHLACI"/>
</dbReference>
<evidence type="ECO:0000259" key="5">
    <source>
        <dbReference type="PROSITE" id="PS50932"/>
    </source>
</evidence>
<dbReference type="PROSITE" id="PS00356">
    <property type="entry name" value="HTH_LACI_1"/>
    <property type="match status" value="1"/>
</dbReference>
<dbReference type="InterPro" id="IPR000843">
    <property type="entry name" value="HTH_LacI"/>
</dbReference>
<dbReference type="PANTHER" id="PTHR30146:SF148">
    <property type="entry name" value="HTH-TYPE TRANSCRIPTIONAL REPRESSOR PURR-RELATED"/>
    <property type="match status" value="1"/>
</dbReference>
<dbReference type="InterPro" id="IPR028082">
    <property type="entry name" value="Peripla_BP_I"/>
</dbReference>
<gene>
    <name evidence="6" type="primary">degA_1</name>
    <name evidence="6" type="ORF">MOST_07050</name>
</gene>
<dbReference type="Pfam" id="PF00356">
    <property type="entry name" value="LacI"/>
    <property type="match status" value="1"/>
</dbReference>
<dbReference type="Pfam" id="PF13377">
    <property type="entry name" value="Peripla_BP_3"/>
    <property type="match status" value="1"/>
</dbReference>
<dbReference type="EMBL" id="PVXL01000023">
    <property type="protein sequence ID" value="PRR76084.1"/>
    <property type="molecule type" value="Genomic_DNA"/>
</dbReference>
<dbReference type="SUPFAM" id="SSF53822">
    <property type="entry name" value="Periplasmic binding protein-like I"/>
    <property type="match status" value="1"/>
</dbReference>
<dbReference type="SUPFAM" id="SSF47413">
    <property type="entry name" value="lambda repressor-like DNA-binding domains"/>
    <property type="match status" value="1"/>
</dbReference>
<evidence type="ECO:0000256" key="4">
    <source>
        <dbReference type="ARBA" id="ARBA00023163"/>
    </source>
</evidence>
<dbReference type="InterPro" id="IPR010982">
    <property type="entry name" value="Lambda_DNA-bd_dom_sf"/>
</dbReference>
<name>A0A9X7J4D2_9FIRM</name>
<dbReference type="PROSITE" id="PS50932">
    <property type="entry name" value="HTH_LACI_2"/>
    <property type="match status" value="1"/>
</dbReference>
<dbReference type="Gene3D" id="3.40.50.2300">
    <property type="match status" value="2"/>
</dbReference>
<keyword evidence="2" id="KW-0805">Transcription regulation</keyword>
<keyword evidence="7" id="KW-1185">Reference proteome</keyword>
<evidence type="ECO:0000313" key="6">
    <source>
        <dbReference type="EMBL" id="PRR76084.1"/>
    </source>
</evidence>
<dbReference type="AlphaFoldDB" id="A0A9X7J4D2"/>
<dbReference type="Gene3D" id="1.10.260.40">
    <property type="entry name" value="lambda repressor-like DNA-binding domains"/>
    <property type="match status" value="1"/>
</dbReference>
<dbReference type="GO" id="GO:0000976">
    <property type="term" value="F:transcription cis-regulatory region binding"/>
    <property type="evidence" value="ECO:0007669"/>
    <property type="project" value="TreeGrafter"/>
</dbReference>
<dbReference type="PANTHER" id="PTHR30146">
    <property type="entry name" value="LACI-RELATED TRANSCRIPTIONAL REPRESSOR"/>
    <property type="match status" value="1"/>
</dbReference>
<keyword evidence="1" id="KW-0678">Repressor</keyword>
<evidence type="ECO:0000256" key="3">
    <source>
        <dbReference type="ARBA" id="ARBA00023125"/>
    </source>
</evidence>
<keyword evidence="3" id="KW-0238">DNA-binding</keyword>
<sequence length="338" mass="37367">MAGTTIYDVAKKAGVSISTVSRVLNNSSRVKESNRERVLQAIEELGYERNLLAAALMKKNTHTLGLIIADIANPFYAEITRAVEDKAAENHFNVIVCNTDNDLKKEAAYIAILRQKRIDGIIFTTPEINNNNIKKLYEEQPDFPMVLIGSRIEGCAIDTVLANNYLGTTEAMKYLTSLGHKRIGFIYGLPTTLSSRERLAGYHNYLAENGMKSDSKLILCGAFKIESGYQKAKELLQLENLPTAIFAANDLIAIGALEAAREMGIEVPNELSILGYDNINLSTITYPKLTTVAQPMMEMGARAAEMVIERIQGRRSSPEVVTLLPRLVVRDSTGPVRR</sequence>
<organism evidence="6 7">
    <name type="scientific">Neomoorella stamsii</name>
    <dbReference type="NCBI Taxonomy" id="1266720"/>
    <lineage>
        <taxon>Bacteria</taxon>
        <taxon>Bacillati</taxon>
        <taxon>Bacillota</taxon>
        <taxon>Clostridia</taxon>
        <taxon>Neomoorellales</taxon>
        <taxon>Neomoorellaceae</taxon>
        <taxon>Neomoorella</taxon>
    </lineage>
</organism>
<dbReference type="CDD" id="cd06267">
    <property type="entry name" value="PBP1_LacI_sugar_binding-like"/>
    <property type="match status" value="1"/>
</dbReference>
<evidence type="ECO:0000313" key="7">
    <source>
        <dbReference type="Proteomes" id="UP000239430"/>
    </source>
</evidence>
<keyword evidence="4" id="KW-0804">Transcription</keyword>
<protein>
    <submittedName>
        <fullName evidence="6">HTH-type transcriptional regulator DegA</fullName>
    </submittedName>
</protein>
<evidence type="ECO:0000256" key="1">
    <source>
        <dbReference type="ARBA" id="ARBA00022491"/>
    </source>
</evidence>
<reference evidence="6 7" key="1">
    <citation type="submission" date="2018-03" db="EMBL/GenBank/DDBJ databases">
        <title>Genome sequence of Moorella stamsii DSM 26217.</title>
        <authorList>
            <person name="Poehlein A."/>
            <person name="Daniel R."/>
        </authorList>
    </citation>
    <scope>NUCLEOTIDE SEQUENCE [LARGE SCALE GENOMIC DNA]</scope>
    <source>
        <strain evidence="7">DSM 26217</strain>
    </source>
</reference>
<accession>A0A9X7J4D2</accession>